<protein>
    <submittedName>
        <fullName evidence="2">Uncharacterized protein</fullName>
    </submittedName>
</protein>
<dbReference type="Pfam" id="PF10344">
    <property type="entry name" value="Hobbit"/>
    <property type="match status" value="1"/>
</dbReference>
<dbReference type="InterPro" id="IPR045167">
    <property type="entry name" value="Hobbit"/>
</dbReference>
<dbReference type="AlphaFoldDB" id="A0A448XIS2"/>
<organism evidence="2 3">
    <name type="scientific">Protopolystoma xenopodis</name>
    <dbReference type="NCBI Taxonomy" id="117903"/>
    <lineage>
        <taxon>Eukaryota</taxon>
        <taxon>Metazoa</taxon>
        <taxon>Spiralia</taxon>
        <taxon>Lophotrochozoa</taxon>
        <taxon>Platyhelminthes</taxon>
        <taxon>Monogenea</taxon>
        <taxon>Polyopisthocotylea</taxon>
        <taxon>Polystomatidea</taxon>
        <taxon>Polystomatidae</taxon>
        <taxon>Protopolystoma</taxon>
    </lineage>
</organism>
<keyword evidence="1" id="KW-0812">Transmembrane</keyword>
<proteinExistence type="predicted"/>
<evidence type="ECO:0000256" key="1">
    <source>
        <dbReference type="SAM" id="Phobius"/>
    </source>
</evidence>
<dbReference type="EMBL" id="CAAALY010255626">
    <property type="protein sequence ID" value="VEL37663.1"/>
    <property type="molecule type" value="Genomic_DNA"/>
</dbReference>
<evidence type="ECO:0000313" key="3">
    <source>
        <dbReference type="Proteomes" id="UP000784294"/>
    </source>
</evidence>
<reference evidence="2" key="1">
    <citation type="submission" date="2018-11" db="EMBL/GenBank/DDBJ databases">
        <authorList>
            <consortium name="Pathogen Informatics"/>
        </authorList>
    </citation>
    <scope>NUCLEOTIDE SEQUENCE</scope>
</reference>
<evidence type="ECO:0000313" key="2">
    <source>
        <dbReference type="EMBL" id="VEL37663.1"/>
    </source>
</evidence>
<name>A0A448XIS2_9PLAT</name>
<feature type="transmembrane region" description="Helical" evidence="1">
    <location>
        <begin position="290"/>
        <end position="309"/>
    </location>
</feature>
<keyword evidence="3" id="KW-1185">Reference proteome</keyword>
<sequence length="310" mass="32831">MAICAASKVLQRKWQVELINSQIMLKTTDLAGYVIVSAAQARLDNLEHPPVWRESQLLNKTSLVGQLECVQYYATVGQVDSGTPDQWLSTQDVADLSAEPGADNCEDALSGRPEVVGCGRAVGGVVTACVGPFHPLPNTPPQSLALTSRLLQGRGASGDGSLSHSFPSGVPTTANTTSGPAIANIPSAHGSFISSGLSNSRPSSQNNVTSADVASSSLSAANTYWQMSGVAGNLTPGEASRVTTSPIQLQRMISRCSCQIFYVSYEPVDSASMPLPHCVPLLVKQTTFDFLFFALLPSIFLSLCFYTHLH</sequence>
<dbReference type="Proteomes" id="UP000784294">
    <property type="component" value="Unassembled WGS sequence"/>
</dbReference>
<dbReference type="OrthoDB" id="1562405at2759"/>
<dbReference type="PANTHER" id="PTHR15678:SF6">
    <property type="entry name" value="BRIDGE-LIKE LIPID TRANSFER PROTEIN FAMILY MEMBER 2"/>
    <property type="match status" value="1"/>
</dbReference>
<dbReference type="PANTHER" id="PTHR15678">
    <property type="entry name" value="ANTIGEN MLAA-22-RELATED"/>
    <property type="match status" value="1"/>
</dbReference>
<gene>
    <name evidence="2" type="ORF">PXEA_LOCUS31103</name>
</gene>
<keyword evidence="1" id="KW-1133">Transmembrane helix</keyword>
<comment type="caution">
    <text evidence="2">The sequence shown here is derived from an EMBL/GenBank/DDBJ whole genome shotgun (WGS) entry which is preliminary data.</text>
</comment>
<keyword evidence="1" id="KW-0472">Membrane</keyword>
<accession>A0A448XIS2</accession>